<proteinExistence type="predicted"/>
<dbReference type="Proteomes" id="UP000485058">
    <property type="component" value="Unassembled WGS sequence"/>
</dbReference>
<sequence length="115" mass="12546">MKLARCLLQARESLTLVGSAISPAVLASERENGPSIGCWAGAAAGVVLLTSGLSLADSTKRPHQTPFDPNNTPSAAHHDHQYEKRMRENSSLEKVFEYFAQHEKDGVRHMTATDM</sequence>
<dbReference type="AlphaFoldDB" id="A0A699Z7C6"/>
<evidence type="ECO:0000256" key="1">
    <source>
        <dbReference type="SAM" id="MobiDB-lite"/>
    </source>
</evidence>
<keyword evidence="3" id="KW-1185">Reference proteome</keyword>
<protein>
    <submittedName>
        <fullName evidence="2">Uncharacterized protein</fullName>
    </submittedName>
</protein>
<evidence type="ECO:0000313" key="2">
    <source>
        <dbReference type="EMBL" id="GFH18537.1"/>
    </source>
</evidence>
<organism evidence="2 3">
    <name type="scientific">Haematococcus lacustris</name>
    <name type="common">Green alga</name>
    <name type="synonym">Haematococcus pluvialis</name>
    <dbReference type="NCBI Taxonomy" id="44745"/>
    <lineage>
        <taxon>Eukaryota</taxon>
        <taxon>Viridiplantae</taxon>
        <taxon>Chlorophyta</taxon>
        <taxon>core chlorophytes</taxon>
        <taxon>Chlorophyceae</taxon>
        <taxon>CS clade</taxon>
        <taxon>Chlamydomonadales</taxon>
        <taxon>Haematococcaceae</taxon>
        <taxon>Haematococcus</taxon>
    </lineage>
</organism>
<accession>A0A699Z7C6</accession>
<gene>
    <name evidence="2" type="ORF">HaLaN_15360</name>
</gene>
<reference evidence="2 3" key="1">
    <citation type="submission" date="2020-02" db="EMBL/GenBank/DDBJ databases">
        <title>Draft genome sequence of Haematococcus lacustris strain NIES-144.</title>
        <authorList>
            <person name="Morimoto D."/>
            <person name="Nakagawa S."/>
            <person name="Yoshida T."/>
            <person name="Sawayama S."/>
        </authorList>
    </citation>
    <scope>NUCLEOTIDE SEQUENCE [LARGE SCALE GENOMIC DNA]</scope>
    <source>
        <strain evidence="2 3">NIES-144</strain>
    </source>
</reference>
<feature type="non-terminal residue" evidence="2">
    <location>
        <position position="115"/>
    </location>
</feature>
<feature type="region of interest" description="Disordered" evidence="1">
    <location>
        <begin position="58"/>
        <end position="87"/>
    </location>
</feature>
<feature type="compositionally biased region" description="Basic and acidic residues" evidence="1">
    <location>
        <begin position="76"/>
        <end position="87"/>
    </location>
</feature>
<evidence type="ECO:0000313" key="3">
    <source>
        <dbReference type="Proteomes" id="UP000485058"/>
    </source>
</evidence>
<name>A0A699Z7C6_HAELA</name>
<dbReference type="EMBL" id="BLLF01001315">
    <property type="protein sequence ID" value="GFH18537.1"/>
    <property type="molecule type" value="Genomic_DNA"/>
</dbReference>
<comment type="caution">
    <text evidence="2">The sequence shown here is derived from an EMBL/GenBank/DDBJ whole genome shotgun (WGS) entry which is preliminary data.</text>
</comment>